<dbReference type="OrthoDB" id="3249327at2"/>
<organism evidence="2 3">
    <name type="scientific">Schaalia canis</name>
    <dbReference type="NCBI Taxonomy" id="100469"/>
    <lineage>
        <taxon>Bacteria</taxon>
        <taxon>Bacillati</taxon>
        <taxon>Actinomycetota</taxon>
        <taxon>Actinomycetes</taxon>
        <taxon>Actinomycetales</taxon>
        <taxon>Actinomycetaceae</taxon>
        <taxon>Schaalia</taxon>
    </lineage>
</organism>
<comment type="caution">
    <text evidence="2">The sequence shown here is derived from an EMBL/GenBank/DDBJ whole genome shotgun (WGS) entry which is preliminary data.</text>
</comment>
<reference evidence="2 3" key="1">
    <citation type="submission" date="2018-11" db="EMBL/GenBank/DDBJ databases">
        <title>Genomes From Bacteria Associated with the Canine Oral Cavity: a Test Case for Automated Genome-Based Taxonomic Assignment.</title>
        <authorList>
            <person name="Coil D.A."/>
            <person name="Jospin G."/>
            <person name="Darling A.E."/>
            <person name="Wallis C."/>
            <person name="Davis I.J."/>
            <person name="Harris S."/>
            <person name="Eisen J.A."/>
            <person name="Holcombe L.J."/>
            <person name="O'Flynn C."/>
        </authorList>
    </citation>
    <scope>NUCLEOTIDE SEQUENCE [LARGE SCALE GENOMIC DNA]</scope>
    <source>
        <strain evidence="2 3">OH770</strain>
    </source>
</reference>
<feature type="region of interest" description="Disordered" evidence="1">
    <location>
        <begin position="43"/>
        <end position="88"/>
    </location>
</feature>
<protein>
    <submittedName>
        <fullName evidence="2">Uncharacterized protein</fullName>
    </submittedName>
</protein>
<accession>A0A3P1SEE5</accession>
<proteinExistence type="predicted"/>
<evidence type="ECO:0000313" key="2">
    <source>
        <dbReference type="EMBL" id="RRC95347.1"/>
    </source>
</evidence>
<dbReference type="RefSeq" id="WP_124869858.1">
    <property type="nucleotide sequence ID" value="NZ_RQZF01000004.1"/>
</dbReference>
<gene>
    <name evidence="2" type="ORF">EII11_05565</name>
</gene>
<evidence type="ECO:0000313" key="3">
    <source>
        <dbReference type="Proteomes" id="UP000280444"/>
    </source>
</evidence>
<dbReference type="AlphaFoldDB" id="A0A3P1SEE5"/>
<dbReference type="Proteomes" id="UP000280444">
    <property type="component" value="Unassembled WGS sequence"/>
</dbReference>
<name>A0A3P1SEE5_9ACTO</name>
<evidence type="ECO:0000256" key="1">
    <source>
        <dbReference type="SAM" id="MobiDB-lite"/>
    </source>
</evidence>
<dbReference type="EMBL" id="RQZF01000004">
    <property type="protein sequence ID" value="RRC95347.1"/>
    <property type="molecule type" value="Genomic_DNA"/>
</dbReference>
<keyword evidence="3" id="KW-1185">Reference proteome</keyword>
<sequence length="393" mass="42704">MSNSPLSPETAADATTSIPLAAKVTLGVLSVLLAAGAGSAAALWTSPASAPAREVSSPQSDGRDTPPMSETASAQEAKPVDAPQPPTFDELKNAVLDVPRNAVVDLDRKVIGDQSDGKSPDTTPRQFRDGLFIAEGADYDRLELVEAFPMTLGDTRVTLVHMIRSYEYWSAPRSYLVAYAPDMTIKGRLVQVSEEMKNYVPLVVSGAPFSKVSVEGNTITFAIEQIPLAEPDPCFDCRTVARVFAQWDGEAINLTDYFFESDGLRYRPASVATIQDVATALSEGNDDVARPFFRDDAWMDWDKPHSPLGGPGERQILFKPGVTIDSCELLWDVRDKPKARRDGLQIDFSTSQELHPGDQACTIVNPNGVTGFFHVRPTGLDSFEIINFTGLYG</sequence>